<protein>
    <submittedName>
        <fullName evidence="2">Uncharacterized protein</fullName>
    </submittedName>
</protein>
<sequence>MREIVEEHDEDEDIDILQSLTRPEVEKEARDDILFEILYHEDDEGVVEANRSVEGRSGSASEERKHSKMEAATEASALIDIGERKDLNADLRAHESQSNAEEGDNQSMASTEDSQTDEEDEECENVHDFQDHFVQFLPSIGTDRRWFDNKLQSGHGGVNTRASILADLIEDENLLFMPTKAAQMKSVSEANLPPMALPAAADTKSKSISKRPRIPLFGMQKNGQFIAVA</sequence>
<dbReference type="EMBL" id="HBED01039094">
    <property type="protein sequence ID" value="CAD8321201.1"/>
    <property type="molecule type" value="Transcribed_RNA"/>
</dbReference>
<feature type="compositionally biased region" description="Polar residues" evidence="1">
    <location>
        <begin position="96"/>
        <end position="109"/>
    </location>
</feature>
<feature type="region of interest" description="Disordered" evidence="1">
    <location>
        <begin position="44"/>
        <end position="80"/>
    </location>
</feature>
<reference evidence="2" key="1">
    <citation type="submission" date="2021-01" db="EMBL/GenBank/DDBJ databases">
        <authorList>
            <person name="Corre E."/>
            <person name="Pelletier E."/>
            <person name="Niang G."/>
            <person name="Scheremetjew M."/>
            <person name="Finn R."/>
            <person name="Kale V."/>
            <person name="Holt S."/>
            <person name="Cochrane G."/>
            <person name="Meng A."/>
            <person name="Brown T."/>
            <person name="Cohen L."/>
        </authorList>
    </citation>
    <scope>NUCLEOTIDE SEQUENCE</scope>
    <source>
        <strain evidence="2">CCMP147</strain>
    </source>
</reference>
<name>A0A7R9ZEJ7_9STRA</name>
<organism evidence="2">
    <name type="scientific">Pseudictyota dubia</name>
    <dbReference type="NCBI Taxonomy" id="2749911"/>
    <lineage>
        <taxon>Eukaryota</taxon>
        <taxon>Sar</taxon>
        <taxon>Stramenopiles</taxon>
        <taxon>Ochrophyta</taxon>
        <taxon>Bacillariophyta</taxon>
        <taxon>Mediophyceae</taxon>
        <taxon>Biddulphiophycidae</taxon>
        <taxon>Eupodiscales</taxon>
        <taxon>Odontellaceae</taxon>
        <taxon>Pseudictyota</taxon>
    </lineage>
</organism>
<gene>
    <name evidence="2" type="ORF">TDUB1175_LOCUS19617</name>
</gene>
<dbReference type="AlphaFoldDB" id="A0A7R9ZEJ7"/>
<feature type="compositionally biased region" description="Basic and acidic residues" evidence="1">
    <location>
        <begin position="61"/>
        <end position="71"/>
    </location>
</feature>
<feature type="region of interest" description="Disordered" evidence="1">
    <location>
        <begin position="92"/>
        <end position="124"/>
    </location>
</feature>
<proteinExistence type="predicted"/>
<accession>A0A7R9ZEJ7</accession>
<evidence type="ECO:0000313" key="2">
    <source>
        <dbReference type="EMBL" id="CAD8321201.1"/>
    </source>
</evidence>
<evidence type="ECO:0000256" key="1">
    <source>
        <dbReference type="SAM" id="MobiDB-lite"/>
    </source>
</evidence>
<feature type="compositionally biased region" description="Acidic residues" evidence="1">
    <location>
        <begin position="114"/>
        <end position="123"/>
    </location>
</feature>